<dbReference type="SMART" id="SM00257">
    <property type="entry name" value="LysM"/>
    <property type="match status" value="1"/>
</dbReference>
<dbReference type="PANTHER" id="PTHR34700">
    <property type="entry name" value="POTASSIUM BINDING PROTEIN KBP"/>
    <property type="match status" value="1"/>
</dbReference>
<dbReference type="KEGG" id="zal:AZF00_18790"/>
<name>A0A127MAI8_9GAMM</name>
<dbReference type="EMBL" id="CP014544">
    <property type="protein sequence ID" value="AMO70226.1"/>
    <property type="molecule type" value="Genomic_DNA"/>
</dbReference>
<dbReference type="SUPFAM" id="SSF54106">
    <property type="entry name" value="LysM domain"/>
    <property type="match status" value="1"/>
</dbReference>
<protein>
    <submittedName>
        <fullName evidence="3">Peptidoglycan-binding protein</fullName>
    </submittedName>
</protein>
<keyword evidence="1" id="KW-0732">Signal</keyword>
<evidence type="ECO:0000259" key="2">
    <source>
        <dbReference type="PROSITE" id="PS51782"/>
    </source>
</evidence>
<dbReference type="Pfam" id="PF01476">
    <property type="entry name" value="LysM"/>
    <property type="match status" value="1"/>
</dbReference>
<proteinExistence type="predicted"/>
<dbReference type="PROSITE" id="PS51782">
    <property type="entry name" value="LYSM"/>
    <property type="match status" value="1"/>
</dbReference>
<evidence type="ECO:0000256" key="1">
    <source>
        <dbReference type="SAM" id="SignalP"/>
    </source>
</evidence>
<dbReference type="PANTHER" id="PTHR34700:SF4">
    <property type="entry name" value="PHAGE-LIKE ELEMENT PBSX PROTEIN XKDP"/>
    <property type="match status" value="1"/>
</dbReference>
<reference evidence="3 4" key="1">
    <citation type="submission" date="2015-12" db="EMBL/GenBank/DDBJ databases">
        <authorList>
            <person name="Shamseldin A."/>
            <person name="Moawad H."/>
            <person name="Abd El-Rahim W.M."/>
            <person name="Sadowsky M.J."/>
        </authorList>
    </citation>
    <scope>NUCLEOTIDE SEQUENCE [LARGE SCALE GENOMIC DNA]</scope>
    <source>
        <strain evidence="3 4">SM2</strain>
    </source>
</reference>
<evidence type="ECO:0000313" key="3">
    <source>
        <dbReference type="EMBL" id="AMO70226.1"/>
    </source>
</evidence>
<dbReference type="CDD" id="cd00118">
    <property type="entry name" value="LysM"/>
    <property type="match status" value="1"/>
</dbReference>
<dbReference type="AlphaFoldDB" id="A0A127MAI8"/>
<gene>
    <name evidence="3" type="ORF">AZF00_18790</name>
</gene>
<feature type="signal peptide" evidence="1">
    <location>
        <begin position="1"/>
        <end position="19"/>
    </location>
</feature>
<dbReference type="Gene3D" id="3.10.350.10">
    <property type="entry name" value="LysM domain"/>
    <property type="match status" value="1"/>
</dbReference>
<dbReference type="RefSeq" id="WP_008253136.1">
    <property type="nucleotide sequence ID" value="NZ_CP014544.1"/>
</dbReference>
<dbReference type="STRING" id="1470434.AZF00_18790"/>
<feature type="domain" description="LysM" evidence="2">
    <location>
        <begin position="31"/>
        <end position="79"/>
    </location>
</feature>
<accession>A0A127MAI8</accession>
<dbReference type="Proteomes" id="UP000074119">
    <property type="component" value="Chromosome"/>
</dbReference>
<organism evidence="3 4">
    <name type="scientific">Zhongshania aliphaticivorans</name>
    <dbReference type="NCBI Taxonomy" id="1470434"/>
    <lineage>
        <taxon>Bacteria</taxon>
        <taxon>Pseudomonadati</taxon>
        <taxon>Pseudomonadota</taxon>
        <taxon>Gammaproteobacteria</taxon>
        <taxon>Cellvibrionales</taxon>
        <taxon>Spongiibacteraceae</taxon>
        <taxon>Zhongshania</taxon>
    </lineage>
</organism>
<evidence type="ECO:0000313" key="4">
    <source>
        <dbReference type="Proteomes" id="UP000074119"/>
    </source>
</evidence>
<dbReference type="InterPro" id="IPR036779">
    <property type="entry name" value="LysM_dom_sf"/>
</dbReference>
<dbReference type="InterPro" id="IPR052196">
    <property type="entry name" value="Bact_Kbp"/>
</dbReference>
<sequence>MKNTVMGVCLGLMMAFAQAGDVLSLKAGHPQTYVVVKGDTLWDISAMFLNDPWYWPELWHYNPQVKNPHLIYPGDVLKLMWIDGKPVLVRNPGPDDGIVKLTPQMRIADIKDAIPAIPLDVIAPFLTRSRVVTDEELAAAPYVLAGKRGNIVAGAGDQVLGRGDFSGDDTYGIYRRGQVYIDPQTGEILGVEATDIGTANLLATEKDVATLTLNRSTQEIRRADRFMPLEVRQLHARFEPKAPVDNSNGFIIAVEGGLTQIGSMDVVTLNLGERNQIVPGDVMAIYTTGVVVTDPVTNERVKAPDVRAGLLMVFRSFDKVSYGLVLKAEEPLKVGDKVKNP</sequence>
<feature type="chain" id="PRO_5007275215" evidence="1">
    <location>
        <begin position="20"/>
        <end position="341"/>
    </location>
</feature>
<dbReference type="InterPro" id="IPR018392">
    <property type="entry name" value="LysM"/>
</dbReference>